<gene>
    <name evidence="3" type="ordered locus">Tcur_0675</name>
</gene>
<evidence type="ECO:0000313" key="4">
    <source>
        <dbReference type="Proteomes" id="UP000001918"/>
    </source>
</evidence>
<evidence type="ECO:0000256" key="1">
    <source>
        <dbReference type="ARBA" id="ARBA00022527"/>
    </source>
</evidence>
<dbReference type="PANTHER" id="PTHR35526">
    <property type="entry name" value="ANTI-SIGMA-F FACTOR RSBW-RELATED"/>
    <property type="match status" value="1"/>
</dbReference>
<dbReference type="HOGENOM" id="CLU_1739643_0_0_11"/>
<dbReference type="eggNOG" id="COG2172">
    <property type="taxonomic scope" value="Bacteria"/>
</dbReference>
<organism evidence="3 4">
    <name type="scientific">Thermomonospora curvata (strain ATCC 19995 / DSM 43183 / JCM 3096 / KCTC 9072 / NBRC 15933 / NCIMB 10081 / Henssen B9)</name>
    <dbReference type="NCBI Taxonomy" id="471852"/>
    <lineage>
        <taxon>Bacteria</taxon>
        <taxon>Bacillati</taxon>
        <taxon>Actinomycetota</taxon>
        <taxon>Actinomycetes</taxon>
        <taxon>Streptosporangiales</taxon>
        <taxon>Thermomonosporaceae</taxon>
        <taxon>Thermomonospora</taxon>
    </lineage>
</organism>
<keyword evidence="4" id="KW-1185">Reference proteome</keyword>
<feature type="domain" description="Histidine kinase/HSP90-like ATPase" evidence="2">
    <location>
        <begin position="17"/>
        <end position="143"/>
    </location>
</feature>
<keyword evidence="3" id="KW-0418">Kinase</keyword>
<protein>
    <submittedName>
        <fullName evidence="3">Putative anti-sigma regulatory factor, serine/threonine protein kinase</fullName>
    </submittedName>
</protein>
<dbReference type="EMBL" id="CP001738">
    <property type="protein sequence ID" value="ACY96268.1"/>
    <property type="molecule type" value="Genomic_DNA"/>
</dbReference>
<reference evidence="3 4" key="1">
    <citation type="journal article" date="2011" name="Stand. Genomic Sci.">
        <title>Complete genome sequence of Thermomonospora curvata type strain (B9).</title>
        <authorList>
            <person name="Chertkov O."/>
            <person name="Sikorski J."/>
            <person name="Nolan M."/>
            <person name="Lapidus A."/>
            <person name="Lucas S."/>
            <person name="Del Rio T.G."/>
            <person name="Tice H."/>
            <person name="Cheng J.F."/>
            <person name="Goodwin L."/>
            <person name="Pitluck S."/>
            <person name="Liolios K."/>
            <person name="Ivanova N."/>
            <person name="Mavromatis K."/>
            <person name="Mikhailova N."/>
            <person name="Ovchinnikova G."/>
            <person name="Pati A."/>
            <person name="Chen A."/>
            <person name="Palaniappan K."/>
            <person name="Djao O.D."/>
            <person name="Land M."/>
            <person name="Hauser L."/>
            <person name="Chang Y.J."/>
            <person name="Jeffries C.D."/>
            <person name="Brettin T."/>
            <person name="Han C."/>
            <person name="Detter J.C."/>
            <person name="Rohde M."/>
            <person name="Goker M."/>
            <person name="Woyke T."/>
            <person name="Bristow J."/>
            <person name="Eisen J.A."/>
            <person name="Markowitz V."/>
            <person name="Hugenholtz P."/>
            <person name="Klenk H.P."/>
            <person name="Kyrpides N.C."/>
        </authorList>
    </citation>
    <scope>NUCLEOTIDE SEQUENCE [LARGE SCALE GENOMIC DNA]</scope>
    <source>
        <strain evidence="4">ATCC 19995 / DSM 43183 / JCM 3096 / KCTC 9072 / NBRC 15933 / NCIMB 10081 / Henssen B9</strain>
    </source>
</reference>
<evidence type="ECO:0000259" key="2">
    <source>
        <dbReference type="Pfam" id="PF13581"/>
    </source>
</evidence>
<dbReference type="InterPro" id="IPR003594">
    <property type="entry name" value="HATPase_dom"/>
</dbReference>
<proteinExistence type="predicted"/>
<dbReference type="STRING" id="471852.Tcur_0675"/>
<name>D1A4N3_THECD</name>
<keyword evidence="3" id="KW-0808">Transferase</keyword>
<keyword evidence="1 3" id="KW-0723">Serine/threonine-protein kinase</keyword>
<accession>D1A4N3</accession>
<dbReference type="PANTHER" id="PTHR35526:SF3">
    <property type="entry name" value="ANTI-SIGMA-F FACTOR RSBW"/>
    <property type="match status" value="1"/>
</dbReference>
<dbReference type="Proteomes" id="UP000001918">
    <property type="component" value="Chromosome"/>
</dbReference>
<dbReference type="OrthoDB" id="4170987at2"/>
<sequence length="150" mass="16488">MAAQGVKPQSVDSRDLPAWPASVPLARTFVRGRLTTLGLHHLVGDAETIIAEPATNAVVHRPKKVLTLDRMTVFCGRRSKGLVLGVLDYIPEVPRLPLKDDLIGMFTEDGLSRETGRGLCLIRMLSNEMWVERLTPGPGKWVCALIRLPA</sequence>
<dbReference type="GO" id="GO:0004674">
    <property type="term" value="F:protein serine/threonine kinase activity"/>
    <property type="evidence" value="ECO:0007669"/>
    <property type="project" value="UniProtKB-KW"/>
</dbReference>
<dbReference type="InterPro" id="IPR036890">
    <property type="entry name" value="HATPase_C_sf"/>
</dbReference>
<dbReference type="CDD" id="cd16936">
    <property type="entry name" value="HATPase_RsbW-like"/>
    <property type="match status" value="1"/>
</dbReference>
<dbReference type="Pfam" id="PF13581">
    <property type="entry name" value="HATPase_c_2"/>
    <property type="match status" value="1"/>
</dbReference>
<dbReference type="RefSeq" id="WP_012851052.1">
    <property type="nucleotide sequence ID" value="NC_013510.1"/>
</dbReference>
<dbReference type="Gene3D" id="3.30.565.10">
    <property type="entry name" value="Histidine kinase-like ATPase, C-terminal domain"/>
    <property type="match status" value="1"/>
</dbReference>
<dbReference type="KEGG" id="tcu:Tcur_0675"/>
<dbReference type="AlphaFoldDB" id="D1A4N3"/>
<dbReference type="InterPro" id="IPR050267">
    <property type="entry name" value="Anti-sigma-factor_SerPK"/>
</dbReference>
<evidence type="ECO:0000313" key="3">
    <source>
        <dbReference type="EMBL" id="ACY96268.1"/>
    </source>
</evidence>